<dbReference type="RefSeq" id="XP_025376612.1">
    <property type="nucleotide sequence ID" value="XM_025523615.1"/>
</dbReference>
<dbReference type="InParanoid" id="A0A316YKT0"/>
<feature type="signal peptide" evidence="1">
    <location>
        <begin position="1"/>
        <end position="21"/>
    </location>
</feature>
<evidence type="ECO:0000256" key="1">
    <source>
        <dbReference type="SAM" id="SignalP"/>
    </source>
</evidence>
<reference evidence="2 3" key="1">
    <citation type="journal article" date="2018" name="Mol. Biol. Evol.">
        <title>Broad Genomic Sampling Reveals a Smut Pathogenic Ancestry of the Fungal Clade Ustilaginomycotina.</title>
        <authorList>
            <person name="Kijpornyongpan T."/>
            <person name="Mondo S.J."/>
            <person name="Barry K."/>
            <person name="Sandor L."/>
            <person name="Lee J."/>
            <person name="Lipzen A."/>
            <person name="Pangilinan J."/>
            <person name="LaButti K."/>
            <person name="Hainaut M."/>
            <person name="Henrissat B."/>
            <person name="Grigoriev I.V."/>
            <person name="Spatafora J.W."/>
            <person name="Aime M.C."/>
        </authorList>
    </citation>
    <scope>NUCLEOTIDE SEQUENCE [LARGE SCALE GENOMIC DNA]</scope>
    <source>
        <strain evidence="2 3">MCA 4198</strain>
    </source>
</reference>
<keyword evidence="1" id="KW-0732">Signal</keyword>
<evidence type="ECO:0008006" key="4">
    <source>
        <dbReference type="Google" id="ProtNLM"/>
    </source>
</evidence>
<evidence type="ECO:0000313" key="2">
    <source>
        <dbReference type="EMBL" id="PWN89414.1"/>
    </source>
</evidence>
<dbReference type="Proteomes" id="UP000245768">
    <property type="component" value="Unassembled WGS sequence"/>
</dbReference>
<protein>
    <recommendedName>
        <fullName evidence="4">Alpha/beta-hydrolase</fullName>
    </recommendedName>
</protein>
<dbReference type="GeneID" id="37045531"/>
<name>A0A316YKT0_9BASI</name>
<feature type="chain" id="PRO_5016315109" description="Alpha/beta-hydrolase" evidence="1">
    <location>
        <begin position="22"/>
        <end position="628"/>
    </location>
</feature>
<keyword evidence="3" id="KW-1185">Reference proteome</keyword>
<accession>A0A316YKT0</accession>
<sequence>MGSFPRLSLLAFVAFALSVYAGLTPIRTRDGNGGQQVWLPGQKQQIAYGTPRTETSYKSYSPDTFVEASIVSVFIPLPASAGTHPPECDYLSYIRYRHVDGPKNSLEADRVISFIPGTIAGAGSFDQVARSSIFYADENHQQKIEVWALDRRANCLEDNTGAVAAVEQQDAQLGFDYYYNKKEINGRSFAGFRQNGDADLEFLAEQGVEQTIEDWYDLVLKELPDQGFRTKNHYISGHSLGGPLAASFSNFDKDGNANTTADAGYNQHAGTIGYDTVVDPHFGPELPDAFKAFDFILKPIVEGGFDLAQAGFKSGVLPRSLLTALPIVLNSEATTFLQLVGAAAQIKPKEEAPIKTFPRTPTIVSAAQFFFSRYLTNFITFTPSAFNLRATNEALLGAILSDRTQGFGFLQVSCGFGAGGAIQERQFPVGYNDLQDLDTSNMSAIKPLLEALPSGSPYPLAVPTDAGPLGLGDGPLYTWLNYNEISADGGNVAKANNGKPFMNASNEVTDIAELARSISEIPLDFTEHYYATRTTTDYLFAAFGSDQALGRTTVHPNGFKARPIINLVGSEGLAIGGGFGDLGNHVVLDGYNHLDVIQAARNQTLGRKELSSISTADFVSKLGQGVLP</sequence>
<dbReference type="OrthoDB" id="3334651at2759"/>
<gene>
    <name evidence="2" type="ORF">FA10DRAFT_280440</name>
</gene>
<dbReference type="AlphaFoldDB" id="A0A316YKT0"/>
<dbReference type="EMBL" id="KZ819637">
    <property type="protein sequence ID" value="PWN89414.1"/>
    <property type="molecule type" value="Genomic_DNA"/>
</dbReference>
<organism evidence="2 3">
    <name type="scientific">Acaromyces ingoldii</name>
    <dbReference type="NCBI Taxonomy" id="215250"/>
    <lineage>
        <taxon>Eukaryota</taxon>
        <taxon>Fungi</taxon>
        <taxon>Dikarya</taxon>
        <taxon>Basidiomycota</taxon>
        <taxon>Ustilaginomycotina</taxon>
        <taxon>Exobasidiomycetes</taxon>
        <taxon>Exobasidiales</taxon>
        <taxon>Cryptobasidiaceae</taxon>
        <taxon>Acaromyces</taxon>
    </lineage>
</organism>
<proteinExistence type="predicted"/>
<evidence type="ECO:0000313" key="3">
    <source>
        <dbReference type="Proteomes" id="UP000245768"/>
    </source>
</evidence>